<evidence type="ECO:0000313" key="3">
    <source>
        <dbReference type="Proteomes" id="UP000285648"/>
    </source>
</evidence>
<accession>A0A421DNF8</accession>
<dbReference type="OrthoDB" id="572526at2"/>
<dbReference type="Pfam" id="PF03864">
    <property type="entry name" value="Phage_cap_E"/>
    <property type="match status" value="1"/>
</dbReference>
<evidence type="ECO:0000313" key="2">
    <source>
        <dbReference type="EMBL" id="RLM23659.1"/>
    </source>
</evidence>
<evidence type="ECO:0000256" key="1">
    <source>
        <dbReference type="SAM" id="MobiDB-lite"/>
    </source>
</evidence>
<dbReference type="RefSeq" id="WP_121575080.1">
    <property type="nucleotide sequence ID" value="NZ_MJLZ01000020.1"/>
</dbReference>
<feature type="region of interest" description="Disordered" evidence="1">
    <location>
        <begin position="57"/>
        <end position="83"/>
    </location>
</feature>
<reference evidence="2 3" key="1">
    <citation type="submission" date="2016-09" db="EMBL/GenBank/DDBJ databases">
        <authorList>
            <person name="Doonan J."/>
            <person name="Pachebat J.A."/>
            <person name="Golyshin P.N."/>
            <person name="Denman S."/>
            <person name="Mcdonald J.E."/>
        </authorList>
    </citation>
    <scope>NUCLEOTIDE SEQUENCE [LARGE SCALE GENOMIC DNA]</scope>
    <source>
        <strain evidence="2 3">NCPPB 3934</strain>
    </source>
</reference>
<protein>
    <submittedName>
        <fullName evidence="2">Phage capsid protein</fullName>
    </submittedName>
</protein>
<dbReference type="Proteomes" id="UP000285648">
    <property type="component" value="Unassembled WGS sequence"/>
</dbReference>
<organism evidence="2 3">
    <name type="scientific">Brenneria alni</name>
    <dbReference type="NCBI Taxonomy" id="71656"/>
    <lineage>
        <taxon>Bacteria</taxon>
        <taxon>Pseudomonadati</taxon>
        <taxon>Pseudomonadota</taxon>
        <taxon>Gammaproteobacteria</taxon>
        <taxon>Enterobacterales</taxon>
        <taxon>Pectobacteriaceae</taxon>
        <taxon>Brenneria</taxon>
    </lineage>
</organism>
<dbReference type="AlphaFoldDB" id="A0A421DNF8"/>
<dbReference type="InterPro" id="IPR005564">
    <property type="entry name" value="Major_capsid_GpE"/>
</dbReference>
<comment type="caution">
    <text evidence="2">The sequence shown here is derived from an EMBL/GenBank/DDBJ whole genome shotgun (WGS) entry which is preliminary data.</text>
</comment>
<dbReference type="InterPro" id="IPR053738">
    <property type="entry name" value="Lambda_capsid_assembly"/>
</dbReference>
<name>A0A421DNF8_9GAMM</name>
<dbReference type="EMBL" id="MJLZ01000020">
    <property type="protein sequence ID" value="RLM23659.1"/>
    <property type="molecule type" value="Genomic_DNA"/>
</dbReference>
<sequence>MAANFPFPVDPVLTGITIAYRNPSLIADEVLPRVPVGLKSFKWLKFALGERFSVPNTRVGRKSAPNQVEFSAEEETDSTSDYGLDAPVPQDDIDNAPKNFDPLGHATEATTDLILLDREVRAANLVFGADSYNATNRTQLAGTAQWSHADANPINVITDALDTLIARPNIAILGRKVATALRRHPTIVRAYNGTTGSDGMVPLAFLADLLELESIYVGSSWVNTAKPGKAASLVRAWGNHASFIYRDRLANTQGRVTWGITAQFGGRVSGAIADPDIGLRGGQRVRVGESVKELVVAKDVGYLFQNAVAA</sequence>
<keyword evidence="3" id="KW-1185">Reference proteome</keyword>
<dbReference type="Gene3D" id="3.90.1690.10">
    <property type="entry name" value="phage-related protein like domain"/>
    <property type="match status" value="1"/>
</dbReference>
<gene>
    <name evidence="2" type="ORF">BIY29_10180</name>
</gene>
<proteinExistence type="predicted"/>